<evidence type="ECO:0000313" key="2">
    <source>
        <dbReference type="Proteomes" id="UP001282288"/>
    </source>
</evidence>
<dbReference type="AlphaFoldDB" id="A0AAP6BMK3"/>
<protein>
    <submittedName>
        <fullName evidence="1">Uncharacterized protein</fullName>
    </submittedName>
</protein>
<dbReference type="RefSeq" id="WP_223786205.1">
    <property type="nucleotide sequence ID" value="NZ_CP122369.1"/>
</dbReference>
<name>A0AAP6BMK3_9ACTN</name>
<dbReference type="Proteomes" id="UP001282288">
    <property type="component" value="Unassembled WGS sequence"/>
</dbReference>
<comment type="caution">
    <text evidence="1">The sequence shown here is derived from an EMBL/GenBank/DDBJ whole genome shotgun (WGS) entry which is preliminary data.</text>
</comment>
<gene>
    <name evidence="1" type="ORF">PV399_48300</name>
</gene>
<sequence length="98" mass="10858">MRDSSGRPMRLLPWTSDTGMPCYLSTDNPESRMSRLADKVEDELLASARDVLGHAKDLLRGPTPRHRELAFTGVQLAAALEDALRIAKSRGVRLSPEE</sequence>
<evidence type="ECO:0000313" key="1">
    <source>
        <dbReference type="EMBL" id="MDX2967440.1"/>
    </source>
</evidence>
<dbReference type="GeneID" id="69806807"/>
<dbReference type="EMBL" id="JARAWC010000123">
    <property type="protein sequence ID" value="MDX2967440.1"/>
    <property type="molecule type" value="Genomic_DNA"/>
</dbReference>
<reference evidence="1" key="1">
    <citation type="journal article" date="2023" name="Microb. Genom.">
        <title>Mesoterricola silvestris gen. nov., sp. nov., Mesoterricola sediminis sp. nov., Geothrix oryzae sp. nov., Geothrix edaphica sp. nov., Geothrix rubra sp. nov., and Geothrix limicola sp. nov., six novel members of Acidobacteriota isolated from soils.</title>
        <authorList>
            <person name="Weisberg A.J."/>
            <person name="Pearce E."/>
            <person name="Kramer C.G."/>
            <person name="Chang J.H."/>
            <person name="Clarke C.R."/>
        </authorList>
    </citation>
    <scope>NUCLEOTIDE SEQUENCE</scope>
    <source>
        <strain evidence="1">NRRL_B-16521</strain>
    </source>
</reference>
<accession>A0AAP6BMK3</accession>
<organism evidence="1 2">
    <name type="scientific">Streptomyces acidiscabies</name>
    <dbReference type="NCBI Taxonomy" id="42234"/>
    <lineage>
        <taxon>Bacteria</taxon>
        <taxon>Bacillati</taxon>
        <taxon>Actinomycetota</taxon>
        <taxon>Actinomycetes</taxon>
        <taxon>Kitasatosporales</taxon>
        <taxon>Streptomycetaceae</taxon>
        <taxon>Streptomyces</taxon>
    </lineage>
</organism>
<proteinExistence type="predicted"/>